<evidence type="ECO:0000256" key="7">
    <source>
        <dbReference type="ARBA" id="ARBA00022801"/>
    </source>
</evidence>
<evidence type="ECO:0000256" key="3">
    <source>
        <dbReference type="ARBA" id="ARBA00006931"/>
    </source>
</evidence>
<protein>
    <recommendedName>
        <fullName evidence="4 12">GPI inositol-deacylase</fullName>
        <ecNumber evidence="12">3.1.-.-</ecNumber>
    </recommendedName>
</protein>
<comment type="subcellular location">
    <subcellularLocation>
        <location evidence="2">Endoplasmic reticulum membrane</location>
        <topology evidence="2">Multi-pass membrane protein</topology>
    </subcellularLocation>
</comment>
<gene>
    <name evidence="16" type="ORF">EPUL_000498</name>
</gene>
<feature type="transmembrane region" description="Helical" evidence="12">
    <location>
        <begin position="893"/>
        <end position="926"/>
    </location>
</feature>
<dbReference type="SUPFAM" id="SSF53474">
    <property type="entry name" value="alpha/beta-Hydrolases"/>
    <property type="match status" value="1"/>
</dbReference>
<evidence type="ECO:0000256" key="4">
    <source>
        <dbReference type="ARBA" id="ARBA00015856"/>
    </source>
</evidence>
<evidence type="ECO:0000256" key="9">
    <source>
        <dbReference type="ARBA" id="ARBA00022927"/>
    </source>
</evidence>
<keyword evidence="5 12" id="KW-0813">Transport</keyword>
<evidence type="ECO:0000256" key="5">
    <source>
        <dbReference type="ARBA" id="ARBA00022448"/>
    </source>
</evidence>
<dbReference type="PANTHER" id="PTHR15495:SF7">
    <property type="entry name" value="GPI INOSITOL-DEACYLASE"/>
    <property type="match status" value="1"/>
</dbReference>
<evidence type="ECO:0000256" key="10">
    <source>
        <dbReference type="ARBA" id="ARBA00022989"/>
    </source>
</evidence>
<evidence type="ECO:0000256" key="2">
    <source>
        <dbReference type="ARBA" id="ARBA00004477"/>
    </source>
</evidence>
<feature type="domain" description="GPI inositol-deacylase PGAP1-like alpha/beta" evidence="14">
    <location>
        <begin position="199"/>
        <end position="442"/>
    </location>
</feature>
<keyword evidence="10 12" id="KW-1133">Transmembrane helix</keyword>
<comment type="function">
    <text evidence="1 12">Involved in inositol deacylation of GPI-anchored proteins which plays important roles in the quality control and ER-associated degradation of GPI-anchored proteins.</text>
</comment>
<dbReference type="Gene3D" id="3.40.50.1820">
    <property type="entry name" value="alpha/beta hydrolase"/>
    <property type="match status" value="1"/>
</dbReference>
<keyword evidence="17" id="KW-1185">Reference proteome</keyword>
<evidence type="ECO:0000256" key="6">
    <source>
        <dbReference type="ARBA" id="ARBA00022692"/>
    </source>
</evidence>
<dbReference type="EMBL" id="PEDP01000082">
    <property type="protein sequence ID" value="POS87687.1"/>
    <property type="molecule type" value="Genomic_DNA"/>
</dbReference>
<dbReference type="GO" id="GO:0050185">
    <property type="term" value="F:phosphatidylinositol deacylase activity"/>
    <property type="evidence" value="ECO:0007669"/>
    <property type="project" value="TreeGrafter"/>
</dbReference>
<dbReference type="GO" id="GO:0005789">
    <property type="term" value="C:endoplasmic reticulum membrane"/>
    <property type="evidence" value="ECO:0007669"/>
    <property type="project" value="UniProtKB-SubCell"/>
</dbReference>
<dbReference type="GO" id="GO:0015031">
    <property type="term" value="P:protein transport"/>
    <property type="evidence" value="ECO:0007669"/>
    <property type="project" value="UniProtKB-KW"/>
</dbReference>
<dbReference type="GO" id="GO:0006505">
    <property type="term" value="P:GPI anchor metabolic process"/>
    <property type="evidence" value="ECO:0007669"/>
    <property type="project" value="TreeGrafter"/>
</dbReference>
<dbReference type="STRING" id="225359.A0A2S4Q0A1"/>
<proteinExistence type="inferred from homology"/>
<feature type="compositionally biased region" description="Low complexity" evidence="13">
    <location>
        <begin position="62"/>
        <end position="71"/>
    </location>
</feature>
<comment type="caution">
    <text evidence="16">The sequence shown here is derived from an EMBL/GenBank/DDBJ whole genome shotgun (WGS) entry which is preliminary data.</text>
</comment>
<dbReference type="InterPro" id="IPR056824">
    <property type="entry name" value="PGAP1_TMD"/>
</dbReference>
<feature type="transmembrane region" description="Helical" evidence="12">
    <location>
        <begin position="832"/>
        <end position="853"/>
    </location>
</feature>
<evidence type="ECO:0000313" key="16">
    <source>
        <dbReference type="EMBL" id="POS87687.1"/>
    </source>
</evidence>
<evidence type="ECO:0000256" key="11">
    <source>
        <dbReference type="ARBA" id="ARBA00023136"/>
    </source>
</evidence>
<dbReference type="EC" id="3.1.-.-" evidence="12"/>
<dbReference type="OrthoDB" id="348976at2759"/>
<reference evidence="16 17" key="1">
    <citation type="submission" date="2017-10" db="EMBL/GenBank/DDBJ databases">
        <title>Development of genomic resources for the powdery mildew, Erysiphe pulchra.</title>
        <authorList>
            <person name="Wadl P.A."/>
            <person name="Mack B.M."/>
            <person name="Moore G."/>
            <person name="Beltz S.B."/>
        </authorList>
    </citation>
    <scope>NUCLEOTIDE SEQUENCE [LARGE SCALE GENOMIC DNA]</scope>
    <source>
        <strain evidence="16">Cflorida</strain>
    </source>
</reference>
<feature type="transmembrane region" description="Helical" evidence="12">
    <location>
        <begin position="1076"/>
        <end position="1094"/>
    </location>
</feature>
<comment type="similarity">
    <text evidence="3 12">Belongs to the GPI inositol-deacylase family.</text>
</comment>
<dbReference type="PANTHER" id="PTHR15495">
    <property type="entry name" value="NEGATIVE REGULATOR OF VESICLE FORMATION-RELATED"/>
    <property type="match status" value="1"/>
</dbReference>
<evidence type="ECO:0000256" key="1">
    <source>
        <dbReference type="ARBA" id="ARBA00003496"/>
    </source>
</evidence>
<keyword evidence="6 12" id="KW-0812">Transmembrane</keyword>
<keyword evidence="9 12" id="KW-0653">Protein transport</keyword>
<dbReference type="AlphaFoldDB" id="A0A2S4Q0A1"/>
<keyword evidence="7 12" id="KW-0378">Hydrolase</keyword>
<dbReference type="Pfam" id="PF25141">
    <property type="entry name" value="PGAP1_2nd"/>
    <property type="match status" value="1"/>
</dbReference>
<evidence type="ECO:0000256" key="8">
    <source>
        <dbReference type="ARBA" id="ARBA00022824"/>
    </source>
</evidence>
<sequence>MQTRVSGSGIEAQNNSNSTSILEECRNHPNVVCQKEQDPSLLHANRKAGNRGSLYELDPRRSIITSRRPSTNGKYIDSPDGDTDSNSESSFLIGVPFKKATRPNSMADNRHDVPIRSRLRNLWSISLLTVITTITGLFFLSFILYSFVNRQLDPKGCRMSYMRPSFVKLSDFDTEHTHFASKYSMYLYREGGIDNDEKVKGVPVLFIPGNAGSYKQVRPIAAEGASYFHEVLRYNSAAISSGVRNLDFFTVDFNEDITAFHGRTLLDQAEYLNEAIAYILSLYHDPHRSERDLDLPDPTSVIILGHSMGGIVARTMLVMPNYQTNTINTIITMSAPHARPPVSFDSEIVMTYQRINKYWRDAYSQKWANNNPLWHVTLISIAGGGLDTVVPSDYASLDSLVPETHGFTVFTSTVPKVWTGMDHQAILWCDQFRNIVVRSLYDIIDVNRPAQTKPRADRMRSFKKWYLTGMEKSAEKMFSHNHASTLVTLEDKSNYILSQGERLVIRRLGQNQGRRVNLLPIPPQGEPGENRFTLLTDQKLDKENGSGKVEVLFCSIFGPNPGRSSSLFPVNVMTSGISTTRLACKNSASDVIIIPASTKTSRYPFYLDGEEEIEPFSYLQYDLEDIIEHQFVAIIDKATNPTPGWIIAEFSDNKKSQFIYPQSLQSLLLFGMELTLPQTSPLVTEVKIPALSSSLLSYTLEINKQIFRHKNGIFAPILRQYISEPYESKYFVNFQKSEINLHGVSPFIPPPLIKRESYDGLGLQFWTDPTNNSSLSISLRIDFLGSFGKLYMRYRTVFAAFPLLVVALVIRKQFMVYDETEMFISFSASLDLCLRQSLPIVLLTLTLFSLSSFKINSFLNRASSGLSGWKVNETEPQIDFTKNDIFMGSQDPFFWFMIPLVGFVCVGVCVMVNYLTISIISLLAIMQNCLSTQPAWLRNDDRRSIPLIFAPSTLRRRIIMTALLFFLVSTFIPYQFAYLVACLVQIATCTKALRIFWDARSNANTNFFNYTYSILILMLWILPINLPILVVWIHNLAVHWLTPFSSHHNLLSVMPFILLVETLTSGKMIPRISSRLRYLTSVFLLCIAVIAAVYGMTYAYMLHYLVNFLAGWLVLLHLSSNTAFSLTGIFSIDEIVSIDRSNKRGKTP</sequence>
<evidence type="ECO:0000259" key="14">
    <source>
        <dbReference type="Pfam" id="PF07819"/>
    </source>
</evidence>
<keyword evidence="8 12" id="KW-0256">Endoplasmic reticulum</keyword>
<feature type="region of interest" description="Disordered" evidence="13">
    <location>
        <begin position="61"/>
        <end position="88"/>
    </location>
</feature>
<evidence type="ECO:0000256" key="12">
    <source>
        <dbReference type="RuleBase" id="RU365011"/>
    </source>
</evidence>
<dbReference type="InterPro" id="IPR029058">
    <property type="entry name" value="AB_hydrolase_fold"/>
</dbReference>
<evidence type="ECO:0000259" key="15">
    <source>
        <dbReference type="Pfam" id="PF25140"/>
    </source>
</evidence>
<dbReference type="Pfam" id="PF25140">
    <property type="entry name" value="PGAP1_TMD"/>
    <property type="match status" value="1"/>
</dbReference>
<feature type="transmembrane region" description="Helical" evidence="12">
    <location>
        <begin position="125"/>
        <end position="148"/>
    </location>
</feature>
<feature type="transmembrane region" description="Helical" evidence="12">
    <location>
        <begin position="1009"/>
        <end position="1034"/>
    </location>
</feature>
<name>A0A2S4Q0A1_9PEZI</name>
<dbReference type="GO" id="GO:0006888">
    <property type="term" value="P:endoplasmic reticulum to Golgi vesicle-mediated transport"/>
    <property type="evidence" value="ECO:0007669"/>
    <property type="project" value="TreeGrafter"/>
</dbReference>
<dbReference type="InterPro" id="IPR039529">
    <property type="entry name" value="PGAP1/BST1"/>
</dbReference>
<dbReference type="Proteomes" id="UP000237438">
    <property type="component" value="Unassembled WGS sequence"/>
</dbReference>
<feature type="domain" description="GPI inositol-deacylase transmembrane" evidence="15">
    <location>
        <begin position="797"/>
        <end position="1117"/>
    </location>
</feature>
<evidence type="ECO:0000313" key="17">
    <source>
        <dbReference type="Proteomes" id="UP000237438"/>
    </source>
</evidence>
<dbReference type="Pfam" id="PF07819">
    <property type="entry name" value="PGAP1"/>
    <property type="match status" value="1"/>
</dbReference>
<evidence type="ECO:0000256" key="13">
    <source>
        <dbReference type="SAM" id="MobiDB-lite"/>
    </source>
</evidence>
<accession>A0A2S4Q0A1</accession>
<feature type="transmembrane region" description="Helical" evidence="12">
    <location>
        <begin position="792"/>
        <end position="811"/>
    </location>
</feature>
<dbReference type="FunFam" id="3.40.50.1820:FF:000056">
    <property type="entry name" value="GPI inositol-deacylase"/>
    <property type="match status" value="1"/>
</dbReference>
<dbReference type="InterPro" id="IPR012908">
    <property type="entry name" value="PGAP1-ab_dom-like"/>
</dbReference>
<organism evidence="16 17">
    <name type="scientific">Erysiphe pulchra</name>
    <dbReference type="NCBI Taxonomy" id="225359"/>
    <lineage>
        <taxon>Eukaryota</taxon>
        <taxon>Fungi</taxon>
        <taxon>Dikarya</taxon>
        <taxon>Ascomycota</taxon>
        <taxon>Pezizomycotina</taxon>
        <taxon>Leotiomycetes</taxon>
        <taxon>Erysiphales</taxon>
        <taxon>Erysiphaceae</taxon>
        <taxon>Erysiphe</taxon>
    </lineage>
</organism>
<keyword evidence="11 12" id="KW-0472">Membrane</keyword>